<proteinExistence type="predicted"/>
<reference evidence="2 3" key="1">
    <citation type="journal article" date="2019" name="Sci. Rep.">
        <title>Orb-weaving spider Araneus ventricosus genome elucidates the spidroin gene catalogue.</title>
        <authorList>
            <person name="Kono N."/>
            <person name="Nakamura H."/>
            <person name="Ohtoshi R."/>
            <person name="Moran D.A.P."/>
            <person name="Shinohara A."/>
            <person name="Yoshida Y."/>
            <person name="Fujiwara M."/>
            <person name="Mori M."/>
            <person name="Tomita M."/>
            <person name="Arakawa K."/>
        </authorList>
    </citation>
    <scope>NUCLEOTIDE SEQUENCE [LARGE SCALE GENOMIC DNA]</scope>
</reference>
<organism evidence="2 3">
    <name type="scientific">Araneus ventricosus</name>
    <name type="common">Orbweaver spider</name>
    <name type="synonym">Epeira ventricosa</name>
    <dbReference type="NCBI Taxonomy" id="182803"/>
    <lineage>
        <taxon>Eukaryota</taxon>
        <taxon>Metazoa</taxon>
        <taxon>Ecdysozoa</taxon>
        <taxon>Arthropoda</taxon>
        <taxon>Chelicerata</taxon>
        <taxon>Arachnida</taxon>
        <taxon>Araneae</taxon>
        <taxon>Araneomorphae</taxon>
        <taxon>Entelegynae</taxon>
        <taxon>Araneoidea</taxon>
        <taxon>Araneidae</taxon>
        <taxon>Araneus</taxon>
    </lineage>
</organism>
<evidence type="ECO:0000313" key="2">
    <source>
        <dbReference type="EMBL" id="GBN95878.1"/>
    </source>
</evidence>
<dbReference type="EMBL" id="BGPR01026286">
    <property type="protein sequence ID" value="GBN95878.1"/>
    <property type="molecule type" value="Genomic_DNA"/>
</dbReference>
<comment type="caution">
    <text evidence="2">The sequence shown here is derived from an EMBL/GenBank/DDBJ whole genome shotgun (WGS) entry which is preliminary data.</text>
</comment>
<evidence type="ECO:0000313" key="3">
    <source>
        <dbReference type="Proteomes" id="UP000499080"/>
    </source>
</evidence>
<accession>A0A4Y2T5J0</accession>
<dbReference type="EMBL" id="BGPR01026276">
    <property type="protein sequence ID" value="GBN95855.1"/>
    <property type="molecule type" value="Genomic_DNA"/>
</dbReference>
<dbReference type="Proteomes" id="UP000499080">
    <property type="component" value="Unassembled WGS sequence"/>
</dbReference>
<gene>
    <name evidence="2" type="ORF">AVEN_15845_1</name>
    <name evidence="1" type="ORF">AVEN_208287_1</name>
</gene>
<keyword evidence="3" id="KW-1185">Reference proteome</keyword>
<protein>
    <submittedName>
        <fullName evidence="2">Uncharacterized protein</fullName>
    </submittedName>
</protein>
<evidence type="ECO:0000313" key="1">
    <source>
        <dbReference type="EMBL" id="GBN95855.1"/>
    </source>
</evidence>
<dbReference type="AlphaFoldDB" id="A0A4Y2T5J0"/>
<dbReference type="OrthoDB" id="6617542at2759"/>
<name>A0A4Y2T5J0_ARAVE</name>
<sequence>MQKEEYEEWMSIDEDIPVVVILTYLEIFRSVCEKDQGIKVDDSEMDEFVDETPPTHIEIRKTLDILKLGGKHRSTNFRKQYENEKYINELSSSNNY</sequence>